<dbReference type="CDD" id="cd17546">
    <property type="entry name" value="REC_hyHK_CKI1_RcsC-like"/>
    <property type="match status" value="2"/>
</dbReference>
<feature type="domain" description="HPt" evidence="22">
    <location>
        <begin position="1090"/>
        <end position="1182"/>
    </location>
</feature>
<dbReference type="InterPro" id="IPR000700">
    <property type="entry name" value="PAS-assoc_C"/>
</dbReference>
<keyword evidence="7" id="KW-0812">Transmembrane</keyword>
<feature type="domain" description="Histidine kinase" evidence="18">
    <location>
        <begin position="555"/>
        <end position="777"/>
    </location>
</feature>
<feature type="modified residue" description="4-aspartylphosphate" evidence="17">
    <location>
        <position position="843"/>
    </location>
</feature>
<dbReference type="Pfam" id="PF13426">
    <property type="entry name" value="PAS_9"/>
    <property type="match status" value="1"/>
</dbReference>
<dbReference type="RefSeq" id="WP_120180201.1">
    <property type="nucleotide sequence ID" value="NZ_MBTA01000001.1"/>
</dbReference>
<evidence type="ECO:0000256" key="1">
    <source>
        <dbReference type="ARBA" id="ARBA00000085"/>
    </source>
</evidence>
<dbReference type="InterPro" id="IPR008207">
    <property type="entry name" value="Sig_transdc_His_kin_Hpt_dom"/>
</dbReference>
<evidence type="ECO:0000256" key="11">
    <source>
        <dbReference type="ARBA" id="ARBA00022989"/>
    </source>
</evidence>
<sequence length="1192" mass="134519">MSNPLDPDYESLRLEALESYQILDTLPEKTFDRFTELAALICGTPISLVSLLDEKRQWFKSRHGLEVEQTDRKIAFCHYAIQGKEIMEVSNATLDKRFAANPLVTDAPNIKFYAGCPLIDTNGFALGTLCVIDQQPRALNDNQKKALSLLGQAVTDLIVRQRKQQKAENFDKLFALSKDLICVFNANGQFKTLNPAFNTLLGWSQDTLSTLSFYDLLHPADVEDTKNTLQKLSDQSNTVSFSHRLKAADNSYRILKWTATREPATNDFFAIARDITEEREKEIRLHNSELRLRAFFENSTGFMCTHDLDGKILTVNTAGAKSLGYTPNELIGKTLYTIIPEDRYEYMKLYLAAIKTQGAVHGMMYTMHRETGEVLTWLFNNVLQKDADGDVYVIGNAVDITERHRLEADLQRTQEMMIRTNGVAKIGAWEVDMTSEEIFWSKTTRKLHEVDDDFIPNMENALAFFGEHAETVSIALKRAVEDGETYDLELPVTTAKGKMLWVRTLGTPEFKDGKCVRLYGTFQDITENYLHRVALKTAKIQAERANVAKSEFLASMSHEIRTPLNGVIGFTDLVLKTALNQTQQQYLTIVHQSANALLAIINDILDFSKIEAGKLELDIEKADLFELTSQASDIITFQAQKKGLEVLLNIDPNLPRFAEIDAIRLKQVLINLLGNAVKFTEKGEIELKISADSDPRQEYVDLHFEVRDTGIGIQEDKQNKIFEAFSQEDASTTKKYGGTGLGLTISNRLLGLMGSQLQLKSKVGQGSTFFFKLRLKTEDGDSNLADDISFIKEVLVVDDNENNRLILKQMLLLKNIKVSEAKNGLEALQLLTEGKHFDVVLMDYHMPYMDGLETIQKIRQSFASHPEDLPIMLLHSSSDDEKIIKICEENGVNLRMVKPIKMQELYGKLAKLHAPKTTLEEYPQPEKSANKKDYKILVVEDNLVNKLLAKTVISRILPNANIIEASNGEEGVAAYQTENPDLILMDLQMPVMNGYEAATKIRALENGREKEACVTIVALTAGNVKGEREKCLEMGMDDFVTKPFVEEDLAELFSRWLVNEEENCEEKQEPEPQVTQHFNTEKLKEFMGDDVESTRLVLSITIDELYKADQQLKALVASPNVKEISALGHKLFGTASGTGLEFMANIARDLESIETVDEKQLVSLYTLLHKEIVLVNDLIQEHLQRLESQKLN</sequence>
<evidence type="ECO:0000256" key="15">
    <source>
        <dbReference type="ARBA" id="ARBA00068150"/>
    </source>
</evidence>
<keyword evidence="8" id="KW-0547">Nucleotide-binding</keyword>
<evidence type="ECO:0000256" key="4">
    <source>
        <dbReference type="ARBA" id="ARBA00022475"/>
    </source>
</evidence>
<dbReference type="InterPro" id="IPR001789">
    <property type="entry name" value="Sig_transdc_resp-reg_receiver"/>
</dbReference>
<dbReference type="CDD" id="cd00130">
    <property type="entry name" value="PAS"/>
    <property type="match status" value="2"/>
</dbReference>
<dbReference type="InterPro" id="IPR005467">
    <property type="entry name" value="His_kinase_dom"/>
</dbReference>
<name>A0A419SC66_9SPHI</name>
<dbReference type="SMART" id="SM00387">
    <property type="entry name" value="HATPase_c"/>
    <property type="match status" value="1"/>
</dbReference>
<dbReference type="InterPro" id="IPR003661">
    <property type="entry name" value="HisK_dim/P_dom"/>
</dbReference>
<evidence type="ECO:0000259" key="18">
    <source>
        <dbReference type="PROSITE" id="PS50109"/>
    </source>
</evidence>
<dbReference type="InterPro" id="IPR001610">
    <property type="entry name" value="PAC"/>
</dbReference>
<dbReference type="PROSITE" id="PS50894">
    <property type="entry name" value="HPT"/>
    <property type="match status" value="1"/>
</dbReference>
<evidence type="ECO:0000256" key="2">
    <source>
        <dbReference type="ARBA" id="ARBA00004651"/>
    </source>
</evidence>
<feature type="modified residue" description="Phosphohistidine" evidence="16">
    <location>
        <position position="1129"/>
    </location>
</feature>
<protein>
    <recommendedName>
        <fullName evidence="15">Sensory/regulatory protein RpfC</fullName>
        <ecNumber evidence="3">2.7.13.3</ecNumber>
    </recommendedName>
</protein>
<dbReference type="Gene3D" id="3.30.565.10">
    <property type="entry name" value="Histidine kinase-like ATPase, C-terminal domain"/>
    <property type="match status" value="1"/>
</dbReference>
<dbReference type="FunFam" id="3.30.565.10:FF:000010">
    <property type="entry name" value="Sensor histidine kinase RcsC"/>
    <property type="match status" value="1"/>
</dbReference>
<dbReference type="SUPFAM" id="SSF55874">
    <property type="entry name" value="ATPase domain of HSP90 chaperone/DNA topoisomerase II/histidine kinase"/>
    <property type="match status" value="1"/>
</dbReference>
<keyword evidence="11" id="KW-1133">Transmembrane helix</keyword>
<evidence type="ECO:0000259" key="21">
    <source>
        <dbReference type="PROSITE" id="PS50113"/>
    </source>
</evidence>
<evidence type="ECO:0000256" key="12">
    <source>
        <dbReference type="ARBA" id="ARBA00023012"/>
    </source>
</evidence>
<dbReference type="SUPFAM" id="SSF52172">
    <property type="entry name" value="CheY-like"/>
    <property type="match status" value="2"/>
</dbReference>
<dbReference type="Gene3D" id="3.40.50.2300">
    <property type="match status" value="2"/>
</dbReference>
<comment type="subcellular location">
    <subcellularLocation>
        <location evidence="2">Cell membrane</location>
        <topology evidence="2">Multi-pass membrane protein</topology>
    </subcellularLocation>
</comment>
<dbReference type="FunFam" id="1.10.287.130:FF:000002">
    <property type="entry name" value="Two-component osmosensing histidine kinase"/>
    <property type="match status" value="1"/>
</dbReference>
<dbReference type="EC" id="2.7.13.3" evidence="3"/>
<dbReference type="InterPro" id="IPR004358">
    <property type="entry name" value="Sig_transdc_His_kin-like_C"/>
</dbReference>
<keyword evidence="6" id="KW-0808">Transferase</keyword>
<keyword evidence="13" id="KW-0472">Membrane</keyword>
<dbReference type="GO" id="GO:0005886">
    <property type="term" value="C:plasma membrane"/>
    <property type="evidence" value="ECO:0007669"/>
    <property type="project" value="UniProtKB-SubCell"/>
</dbReference>
<comment type="catalytic activity">
    <reaction evidence="1">
        <text>ATP + protein L-histidine = ADP + protein N-phospho-L-histidine.</text>
        <dbReference type="EC" id="2.7.13.3"/>
    </reaction>
</comment>
<evidence type="ECO:0000256" key="13">
    <source>
        <dbReference type="ARBA" id="ARBA00023136"/>
    </source>
</evidence>
<dbReference type="PANTHER" id="PTHR45339">
    <property type="entry name" value="HYBRID SIGNAL TRANSDUCTION HISTIDINE KINASE J"/>
    <property type="match status" value="1"/>
</dbReference>
<dbReference type="InterPro" id="IPR003018">
    <property type="entry name" value="GAF"/>
</dbReference>
<dbReference type="PANTHER" id="PTHR45339:SF1">
    <property type="entry name" value="HYBRID SIGNAL TRANSDUCTION HISTIDINE KINASE J"/>
    <property type="match status" value="1"/>
</dbReference>
<evidence type="ECO:0000256" key="16">
    <source>
        <dbReference type="PROSITE-ProRule" id="PRU00110"/>
    </source>
</evidence>
<feature type="domain" description="PAS" evidence="20">
    <location>
        <begin position="288"/>
        <end position="357"/>
    </location>
</feature>
<accession>A0A419SC66</accession>
<dbReference type="SMART" id="SM00448">
    <property type="entry name" value="REC"/>
    <property type="match status" value="2"/>
</dbReference>
<keyword evidence="9 23" id="KW-0418">Kinase</keyword>
<evidence type="ECO:0000256" key="10">
    <source>
        <dbReference type="ARBA" id="ARBA00022840"/>
    </source>
</evidence>
<dbReference type="GO" id="GO:0005524">
    <property type="term" value="F:ATP binding"/>
    <property type="evidence" value="ECO:0007669"/>
    <property type="project" value="UniProtKB-KW"/>
</dbReference>
<dbReference type="Gene3D" id="3.30.450.20">
    <property type="entry name" value="PAS domain"/>
    <property type="match status" value="3"/>
</dbReference>
<keyword evidence="4" id="KW-1003">Cell membrane</keyword>
<dbReference type="AlphaFoldDB" id="A0A419SC66"/>
<dbReference type="SUPFAM" id="SSF47226">
    <property type="entry name" value="Histidine-containing phosphotransfer domain, HPT domain"/>
    <property type="match status" value="1"/>
</dbReference>
<evidence type="ECO:0000256" key="14">
    <source>
        <dbReference type="ARBA" id="ARBA00064003"/>
    </source>
</evidence>
<dbReference type="Pfam" id="PF01590">
    <property type="entry name" value="GAF"/>
    <property type="match status" value="1"/>
</dbReference>
<dbReference type="Gene3D" id="3.30.450.40">
    <property type="match status" value="1"/>
</dbReference>
<evidence type="ECO:0000259" key="22">
    <source>
        <dbReference type="PROSITE" id="PS50894"/>
    </source>
</evidence>
<dbReference type="InterPro" id="IPR036097">
    <property type="entry name" value="HisK_dim/P_sf"/>
</dbReference>
<evidence type="ECO:0000256" key="7">
    <source>
        <dbReference type="ARBA" id="ARBA00022692"/>
    </source>
</evidence>
<dbReference type="SUPFAM" id="SSF47384">
    <property type="entry name" value="Homodimeric domain of signal transducing histidine kinase"/>
    <property type="match status" value="1"/>
</dbReference>
<evidence type="ECO:0000256" key="9">
    <source>
        <dbReference type="ARBA" id="ARBA00022777"/>
    </source>
</evidence>
<dbReference type="InterPro" id="IPR011006">
    <property type="entry name" value="CheY-like_superfamily"/>
</dbReference>
<keyword evidence="24" id="KW-1185">Reference proteome</keyword>
<dbReference type="PROSITE" id="PS50109">
    <property type="entry name" value="HIS_KIN"/>
    <property type="match status" value="1"/>
</dbReference>
<dbReference type="InterPro" id="IPR036641">
    <property type="entry name" value="HPT_dom_sf"/>
</dbReference>
<evidence type="ECO:0000259" key="20">
    <source>
        <dbReference type="PROSITE" id="PS50112"/>
    </source>
</evidence>
<evidence type="ECO:0000256" key="5">
    <source>
        <dbReference type="ARBA" id="ARBA00022553"/>
    </source>
</evidence>
<comment type="subunit">
    <text evidence="14">At low DSF concentrations, interacts with RpfF.</text>
</comment>
<dbReference type="OrthoDB" id="9811889at2"/>
<keyword evidence="5 17" id="KW-0597">Phosphoprotein</keyword>
<dbReference type="Pfam" id="PF08448">
    <property type="entry name" value="PAS_4"/>
    <property type="match status" value="2"/>
</dbReference>
<feature type="domain" description="PAS" evidence="20">
    <location>
        <begin position="166"/>
        <end position="236"/>
    </location>
</feature>
<dbReference type="Gene3D" id="1.10.287.130">
    <property type="match status" value="1"/>
</dbReference>
<evidence type="ECO:0000313" key="24">
    <source>
        <dbReference type="Proteomes" id="UP000283433"/>
    </source>
</evidence>
<dbReference type="Proteomes" id="UP000283433">
    <property type="component" value="Unassembled WGS sequence"/>
</dbReference>
<dbReference type="InterPro" id="IPR013656">
    <property type="entry name" value="PAS_4"/>
</dbReference>
<dbReference type="Pfam" id="PF00072">
    <property type="entry name" value="Response_reg"/>
    <property type="match status" value="2"/>
</dbReference>
<organism evidence="23 24">
    <name type="scientific">Pelobium manganitolerans</name>
    <dbReference type="NCBI Taxonomy" id="1842495"/>
    <lineage>
        <taxon>Bacteria</taxon>
        <taxon>Pseudomonadati</taxon>
        <taxon>Bacteroidota</taxon>
        <taxon>Sphingobacteriia</taxon>
        <taxon>Sphingobacteriales</taxon>
        <taxon>Sphingobacteriaceae</taxon>
        <taxon>Pelobium</taxon>
    </lineage>
</organism>
<dbReference type="InterPro" id="IPR035965">
    <property type="entry name" value="PAS-like_dom_sf"/>
</dbReference>
<feature type="domain" description="Response regulatory" evidence="19">
    <location>
        <begin position="793"/>
        <end position="913"/>
    </location>
</feature>
<dbReference type="SUPFAM" id="SSF55785">
    <property type="entry name" value="PYP-like sensor domain (PAS domain)"/>
    <property type="match status" value="3"/>
</dbReference>
<feature type="modified residue" description="4-aspartylphosphate" evidence="17">
    <location>
        <position position="986"/>
    </location>
</feature>
<dbReference type="SMART" id="SM00086">
    <property type="entry name" value="PAC"/>
    <property type="match status" value="3"/>
</dbReference>
<dbReference type="PROSITE" id="PS50113">
    <property type="entry name" value="PAC"/>
    <property type="match status" value="1"/>
</dbReference>
<dbReference type="CDD" id="cd00082">
    <property type="entry name" value="HisKA"/>
    <property type="match status" value="1"/>
</dbReference>
<dbReference type="Pfam" id="PF00512">
    <property type="entry name" value="HisKA"/>
    <property type="match status" value="1"/>
</dbReference>
<evidence type="ECO:0000256" key="6">
    <source>
        <dbReference type="ARBA" id="ARBA00022679"/>
    </source>
</evidence>
<feature type="domain" description="Response regulatory" evidence="19">
    <location>
        <begin position="935"/>
        <end position="1057"/>
    </location>
</feature>
<keyword evidence="10" id="KW-0067">ATP-binding</keyword>
<proteinExistence type="predicted"/>
<dbReference type="NCBIfam" id="TIGR00229">
    <property type="entry name" value="sensory_box"/>
    <property type="match status" value="2"/>
</dbReference>
<dbReference type="EMBL" id="MBTA01000001">
    <property type="protein sequence ID" value="RKD20283.1"/>
    <property type="molecule type" value="Genomic_DNA"/>
</dbReference>
<dbReference type="GO" id="GO:0000155">
    <property type="term" value="F:phosphorelay sensor kinase activity"/>
    <property type="evidence" value="ECO:0007669"/>
    <property type="project" value="InterPro"/>
</dbReference>
<dbReference type="Pfam" id="PF02518">
    <property type="entry name" value="HATPase_c"/>
    <property type="match status" value="1"/>
</dbReference>
<evidence type="ECO:0000313" key="23">
    <source>
        <dbReference type="EMBL" id="RKD20283.1"/>
    </source>
</evidence>
<keyword evidence="12" id="KW-0902">Two-component regulatory system</keyword>
<dbReference type="InterPro" id="IPR000014">
    <property type="entry name" value="PAS"/>
</dbReference>
<evidence type="ECO:0000259" key="19">
    <source>
        <dbReference type="PROSITE" id="PS50110"/>
    </source>
</evidence>
<evidence type="ECO:0000256" key="3">
    <source>
        <dbReference type="ARBA" id="ARBA00012438"/>
    </source>
</evidence>
<dbReference type="InterPro" id="IPR036890">
    <property type="entry name" value="HATPase_C_sf"/>
</dbReference>
<dbReference type="InterPro" id="IPR029016">
    <property type="entry name" value="GAF-like_dom_sf"/>
</dbReference>
<dbReference type="PROSITE" id="PS50110">
    <property type="entry name" value="RESPONSE_REGULATORY"/>
    <property type="match status" value="2"/>
</dbReference>
<dbReference type="SMART" id="SM00091">
    <property type="entry name" value="PAS"/>
    <property type="match status" value="2"/>
</dbReference>
<comment type="caution">
    <text evidence="23">The sequence shown here is derived from an EMBL/GenBank/DDBJ whole genome shotgun (WGS) entry which is preliminary data.</text>
</comment>
<dbReference type="CDD" id="cd16922">
    <property type="entry name" value="HATPase_EvgS-ArcB-TorS-like"/>
    <property type="match status" value="1"/>
</dbReference>
<dbReference type="PROSITE" id="PS50112">
    <property type="entry name" value="PAS"/>
    <property type="match status" value="2"/>
</dbReference>
<evidence type="ECO:0000256" key="8">
    <source>
        <dbReference type="ARBA" id="ARBA00022741"/>
    </source>
</evidence>
<dbReference type="SUPFAM" id="SSF55781">
    <property type="entry name" value="GAF domain-like"/>
    <property type="match status" value="1"/>
</dbReference>
<feature type="domain" description="PAC" evidence="21">
    <location>
        <begin position="361"/>
        <end position="412"/>
    </location>
</feature>
<evidence type="ECO:0000256" key="17">
    <source>
        <dbReference type="PROSITE-ProRule" id="PRU00169"/>
    </source>
</evidence>
<dbReference type="SMART" id="SM00388">
    <property type="entry name" value="HisKA"/>
    <property type="match status" value="1"/>
</dbReference>
<gene>
    <name evidence="23" type="ORF">BCY91_01300</name>
</gene>
<dbReference type="PRINTS" id="PR00344">
    <property type="entry name" value="BCTRLSENSOR"/>
</dbReference>
<dbReference type="InterPro" id="IPR003594">
    <property type="entry name" value="HATPase_dom"/>
</dbReference>
<reference evidence="23 24" key="1">
    <citation type="submission" date="2016-07" db="EMBL/GenBank/DDBJ databases">
        <title>Genome of Pelobium manganitolerans.</title>
        <authorList>
            <person name="Wu S."/>
            <person name="Wang G."/>
        </authorList>
    </citation>
    <scope>NUCLEOTIDE SEQUENCE [LARGE SCALE GENOMIC DNA]</scope>
    <source>
        <strain evidence="23 24">YS-25</strain>
    </source>
</reference>
<dbReference type="Gene3D" id="1.20.120.160">
    <property type="entry name" value="HPT domain"/>
    <property type="match status" value="1"/>
</dbReference>